<dbReference type="EMBL" id="VWNA01000001">
    <property type="protein sequence ID" value="MQT13581.1"/>
    <property type="molecule type" value="Genomic_DNA"/>
</dbReference>
<dbReference type="InterPro" id="IPR000182">
    <property type="entry name" value="GNAT_dom"/>
</dbReference>
<dbReference type="PROSITE" id="PS51186">
    <property type="entry name" value="GNAT"/>
    <property type="match status" value="1"/>
</dbReference>
<name>A0A6A7Y668_9HYPH</name>
<dbReference type="Pfam" id="PF24553">
    <property type="entry name" value="Rv0428c_C"/>
    <property type="match status" value="1"/>
</dbReference>
<keyword evidence="2" id="KW-0012">Acyltransferase</keyword>
<gene>
    <name evidence="4" type="ORF">F0357_13220</name>
</gene>
<reference evidence="4 5" key="1">
    <citation type="submission" date="2019-09" db="EMBL/GenBank/DDBJ databases">
        <title>Segnochrobactrum spirostomi gen. nov., sp. nov., isolated from the ciliate Spirostomum cf. yagiui and description of a novel family, Segnochrobactraceae fam. nov. within the order Rhizobiales of the class Alphaproteobacteria.</title>
        <authorList>
            <person name="Akter S."/>
            <person name="Shazib S.U.A."/>
            <person name="Shin M.K."/>
        </authorList>
    </citation>
    <scope>NUCLEOTIDE SEQUENCE [LARGE SCALE GENOMIC DNA]</scope>
    <source>
        <strain evidence="4 5">Sp-1</strain>
    </source>
</reference>
<dbReference type="GO" id="GO:0016747">
    <property type="term" value="F:acyltransferase activity, transferring groups other than amino-acyl groups"/>
    <property type="evidence" value="ECO:0007669"/>
    <property type="project" value="InterPro"/>
</dbReference>
<accession>A0A6A7Y668</accession>
<evidence type="ECO:0000313" key="5">
    <source>
        <dbReference type="Proteomes" id="UP000332515"/>
    </source>
</evidence>
<keyword evidence="1 4" id="KW-0808">Transferase</keyword>
<dbReference type="PANTHER" id="PTHR43420">
    <property type="entry name" value="ACETYLTRANSFERASE"/>
    <property type="match status" value="1"/>
</dbReference>
<dbReference type="CDD" id="cd04301">
    <property type="entry name" value="NAT_SF"/>
    <property type="match status" value="1"/>
</dbReference>
<evidence type="ECO:0000313" key="4">
    <source>
        <dbReference type="EMBL" id="MQT13581.1"/>
    </source>
</evidence>
<dbReference type="AlphaFoldDB" id="A0A6A7Y668"/>
<proteinExistence type="predicted"/>
<organism evidence="4 5">
    <name type="scientific">Segnochrobactrum spirostomi</name>
    <dbReference type="NCBI Taxonomy" id="2608987"/>
    <lineage>
        <taxon>Bacteria</taxon>
        <taxon>Pseudomonadati</taxon>
        <taxon>Pseudomonadota</taxon>
        <taxon>Alphaproteobacteria</taxon>
        <taxon>Hyphomicrobiales</taxon>
        <taxon>Segnochrobactraceae</taxon>
        <taxon>Segnochrobactrum</taxon>
    </lineage>
</organism>
<dbReference type="RefSeq" id="WP_153482450.1">
    <property type="nucleotide sequence ID" value="NZ_VWNA01000001.1"/>
</dbReference>
<dbReference type="InterPro" id="IPR050680">
    <property type="entry name" value="YpeA/RimI_acetyltransf"/>
</dbReference>
<sequence length="271" mass="29176">MDRPPQPAAPIDPAPTEAAFVARLEDATINAFPSTHLTLDRRWLSRLTPGHDAKRINSFCVLDAGDDADLEARLERIVADCARLGAVPTLRRTPLTPPALDALLDRLGWSRFDETAVMRADLMMPHVAIEAPTHALEILRATGAERGAWADILVELGGEHAENRDLLAAILARIVPEAVLAVAQVDGAPVAAALVVRDGDLVGLFEVVTHAEVRGQGFGAALIAGILGFGRATGARHAWLQVKAVNPAVRLYRRLGFVEAYPYFYRRPGAA</sequence>
<protein>
    <submittedName>
        <fullName evidence="4">GNAT family N-acetyltransferase</fullName>
    </submittedName>
</protein>
<evidence type="ECO:0000259" key="3">
    <source>
        <dbReference type="PROSITE" id="PS51186"/>
    </source>
</evidence>
<dbReference type="InterPro" id="IPR056935">
    <property type="entry name" value="Rv0428c-like_C"/>
</dbReference>
<evidence type="ECO:0000256" key="1">
    <source>
        <dbReference type="ARBA" id="ARBA00022679"/>
    </source>
</evidence>
<dbReference type="Proteomes" id="UP000332515">
    <property type="component" value="Unassembled WGS sequence"/>
</dbReference>
<keyword evidence="5" id="KW-1185">Reference proteome</keyword>
<dbReference type="InterPro" id="IPR016181">
    <property type="entry name" value="Acyl_CoA_acyltransferase"/>
</dbReference>
<dbReference type="Gene3D" id="3.40.630.30">
    <property type="match status" value="1"/>
</dbReference>
<feature type="domain" description="N-acetyltransferase" evidence="3">
    <location>
        <begin position="136"/>
        <end position="271"/>
    </location>
</feature>
<evidence type="ECO:0000256" key="2">
    <source>
        <dbReference type="ARBA" id="ARBA00023315"/>
    </source>
</evidence>
<dbReference type="SUPFAM" id="SSF55729">
    <property type="entry name" value="Acyl-CoA N-acyltransferases (Nat)"/>
    <property type="match status" value="1"/>
</dbReference>
<comment type="caution">
    <text evidence="4">The sequence shown here is derived from an EMBL/GenBank/DDBJ whole genome shotgun (WGS) entry which is preliminary data.</text>
</comment>